<dbReference type="EMBL" id="JADPKZ010000028">
    <property type="protein sequence ID" value="MBF8376833.1"/>
    <property type="molecule type" value="Genomic_DNA"/>
</dbReference>
<evidence type="ECO:0000313" key="4">
    <source>
        <dbReference type="Proteomes" id="UP000642910"/>
    </source>
</evidence>
<proteinExistence type="predicted"/>
<organism evidence="3 4">
    <name type="scientific">Alicyclobacillus mali</name>
    <name type="common">ex Roth et al. 2021</name>
    <dbReference type="NCBI Taxonomy" id="1123961"/>
    <lineage>
        <taxon>Bacteria</taxon>
        <taxon>Bacillati</taxon>
        <taxon>Bacillota</taxon>
        <taxon>Bacilli</taxon>
        <taxon>Bacillales</taxon>
        <taxon>Alicyclobacillaceae</taxon>
        <taxon>Alicyclobacillus</taxon>
    </lineage>
</organism>
<dbReference type="InterPro" id="IPR046053">
    <property type="entry name" value="DUF6011"/>
</dbReference>
<evidence type="ECO:0000256" key="1">
    <source>
        <dbReference type="PROSITE-ProRule" id="PRU00325"/>
    </source>
</evidence>
<dbReference type="Pfam" id="PF12224">
    <property type="entry name" value="Amidoligase_2"/>
    <property type="match status" value="1"/>
</dbReference>
<dbReference type="Proteomes" id="UP000642910">
    <property type="component" value="Unassembled WGS sequence"/>
</dbReference>
<name>A0ABS0F0J1_9BACL</name>
<reference evidence="3 4" key="1">
    <citation type="submission" date="2020-11" db="EMBL/GenBank/DDBJ databases">
        <title>Genomic insight of Alicyclobacillus mali FL 18 reveals a new arsenic-resistant strain, with potential in environmental biotechnology.</title>
        <authorList>
            <person name="Fiorentino G."/>
            <person name="Gallo G."/>
            <person name="Aulitto M."/>
        </authorList>
    </citation>
    <scope>NUCLEOTIDE SEQUENCE [LARGE SCALE GENOMIC DNA]</scope>
    <source>
        <strain evidence="3 4">FL 18</strain>
    </source>
</reference>
<dbReference type="Pfam" id="PF19474">
    <property type="entry name" value="DUF6011"/>
    <property type="match status" value="1"/>
</dbReference>
<keyword evidence="1" id="KW-0479">Metal-binding</keyword>
<accession>A0ABS0F0J1</accession>
<dbReference type="PROSITE" id="PS50966">
    <property type="entry name" value="ZF_SWIM"/>
    <property type="match status" value="1"/>
</dbReference>
<evidence type="ECO:0000313" key="3">
    <source>
        <dbReference type="EMBL" id="MBF8376833.1"/>
    </source>
</evidence>
<dbReference type="RefSeq" id="WP_195867077.1">
    <property type="nucleotide sequence ID" value="NZ_JADPKZ010000028.1"/>
</dbReference>
<feature type="domain" description="SWIM-type" evidence="2">
    <location>
        <begin position="121"/>
        <end position="158"/>
    </location>
</feature>
<dbReference type="InterPro" id="IPR007527">
    <property type="entry name" value="Znf_SWIM"/>
</dbReference>
<keyword evidence="4" id="KW-1185">Reference proteome</keyword>
<sequence length="560" mass="64026">MTICAICSRRLTHPVSVARGTGPVCAKHVAEFIAAISAQTAERIRQSWARRRDEMVGVNEMAIANAKARFLARIRRQPTVATYSGMIADQFSRTREQDEVLEFHHFADAAVQVHSESGREYVVTTDRTGAVAVACSCPDHQHRHRVCRHMEGYNRFAAERRMAEQAEAERQRVAEAMRAEASVEMPLETTSRVSAAPTILTHIVDGEVAWDNERDRALYAWHELHCHDGVYMSRDDARWQAFRDHARTLEGLGAYETENVLDGSGLTFGIELEVENVNREELARELYAYGFSTQRNQQSYSSRVSESTGWVVKYDGSLEGGGEIVSPPLRDTPETWETLRKITDIAHQLGATTDRHTGLHIHMSHSILDDRGYRWQRLARYMYWFGNEYYKMGAASDRHYATMHRGLRYAGPLRLRDLRQLRRNDTAMSASRKLIGYRWHEDRYKIVNTAKFVEHNVPTVEFRYPNGSLDPIIIQRQIQLANATVMQAAYLRKHMPGAERLPALFRGDSSDALAEGTEGRFRQFLDTLGSDRLRRIATGLWVRGEIPLFYQEQTHVDSRG</sequence>
<evidence type="ECO:0000259" key="2">
    <source>
        <dbReference type="PROSITE" id="PS50966"/>
    </source>
</evidence>
<protein>
    <submittedName>
        <fullName evidence="3">Amidoligase family protein</fullName>
    </submittedName>
</protein>
<keyword evidence="1" id="KW-0862">Zinc</keyword>
<keyword evidence="1" id="KW-0863">Zinc-finger</keyword>
<gene>
    <name evidence="3" type="ORF">IW967_02960</name>
</gene>
<comment type="caution">
    <text evidence="3">The sequence shown here is derived from an EMBL/GenBank/DDBJ whole genome shotgun (WGS) entry which is preliminary data.</text>
</comment>
<dbReference type="InterPro" id="IPR022025">
    <property type="entry name" value="Amidoligase_2"/>
</dbReference>